<evidence type="ECO:0000256" key="6">
    <source>
        <dbReference type="SAM" id="Phobius"/>
    </source>
</evidence>
<proteinExistence type="inferred from homology"/>
<dbReference type="PANTHER" id="PTHR24305">
    <property type="entry name" value="CYTOCHROME P450"/>
    <property type="match status" value="1"/>
</dbReference>
<feature type="transmembrane region" description="Helical" evidence="6">
    <location>
        <begin position="47"/>
        <end position="69"/>
    </location>
</feature>
<gene>
    <name evidence="8" type="ORF">PG993_015118</name>
</gene>
<keyword evidence="9" id="KW-1185">Reference proteome</keyword>
<dbReference type="InterPro" id="IPR050121">
    <property type="entry name" value="Cytochrome_P450_monoxygenase"/>
</dbReference>
<dbReference type="SUPFAM" id="SSF48264">
    <property type="entry name" value="Cytochrome P450"/>
    <property type="match status" value="1"/>
</dbReference>
<dbReference type="Gene3D" id="1.10.630.10">
    <property type="entry name" value="Cytochrome P450"/>
    <property type="match status" value="1"/>
</dbReference>
<keyword evidence="6" id="KW-0472">Membrane</keyword>
<protein>
    <submittedName>
        <fullName evidence="8">Cytochrome P450</fullName>
    </submittedName>
</protein>
<dbReference type="PROSITE" id="PS00086">
    <property type="entry name" value="CYTOCHROME_P450"/>
    <property type="match status" value="1"/>
</dbReference>
<evidence type="ECO:0000313" key="8">
    <source>
        <dbReference type="EMBL" id="KAK8016929.1"/>
    </source>
</evidence>
<evidence type="ECO:0000259" key="7">
    <source>
        <dbReference type="Pfam" id="PF20684"/>
    </source>
</evidence>
<evidence type="ECO:0000256" key="5">
    <source>
        <dbReference type="ARBA" id="ARBA00023004"/>
    </source>
</evidence>
<dbReference type="InterPro" id="IPR001128">
    <property type="entry name" value="Cyt_P450"/>
</dbReference>
<comment type="similarity">
    <text evidence="2">Belongs to the cytochrome P450 family.</text>
</comment>
<feature type="transmembrane region" description="Helical" evidence="6">
    <location>
        <begin position="197"/>
        <end position="217"/>
    </location>
</feature>
<reference evidence="8 9" key="1">
    <citation type="submission" date="2023-01" db="EMBL/GenBank/DDBJ databases">
        <title>Analysis of 21 Apiospora genomes using comparative genomics revels a genus with tremendous synthesis potential of carbohydrate active enzymes and secondary metabolites.</title>
        <authorList>
            <person name="Sorensen T."/>
        </authorList>
    </citation>
    <scope>NUCLEOTIDE SEQUENCE [LARGE SCALE GENOMIC DNA]</scope>
    <source>
        <strain evidence="8 9">CBS 33761</strain>
    </source>
</reference>
<comment type="caution">
    <text evidence="8">The sequence shown here is derived from an EMBL/GenBank/DDBJ whole genome shotgun (WGS) entry which is preliminary data.</text>
</comment>
<dbReference type="PRINTS" id="PR00463">
    <property type="entry name" value="EP450I"/>
</dbReference>
<dbReference type="InterPro" id="IPR017972">
    <property type="entry name" value="Cyt_P450_CS"/>
</dbReference>
<evidence type="ECO:0000256" key="1">
    <source>
        <dbReference type="ARBA" id="ARBA00001971"/>
    </source>
</evidence>
<organism evidence="8 9">
    <name type="scientific">Apiospora rasikravindrae</name>
    <dbReference type="NCBI Taxonomy" id="990691"/>
    <lineage>
        <taxon>Eukaryota</taxon>
        <taxon>Fungi</taxon>
        <taxon>Dikarya</taxon>
        <taxon>Ascomycota</taxon>
        <taxon>Pezizomycotina</taxon>
        <taxon>Sordariomycetes</taxon>
        <taxon>Xylariomycetidae</taxon>
        <taxon>Amphisphaeriales</taxon>
        <taxon>Apiosporaceae</taxon>
        <taxon>Apiospora</taxon>
    </lineage>
</organism>
<feature type="domain" description="Rhodopsin" evidence="7">
    <location>
        <begin position="31"/>
        <end position="219"/>
    </location>
</feature>
<evidence type="ECO:0000256" key="3">
    <source>
        <dbReference type="ARBA" id="ARBA00022617"/>
    </source>
</evidence>
<dbReference type="InterPro" id="IPR002401">
    <property type="entry name" value="Cyt_P450_E_grp-I"/>
</dbReference>
<keyword evidence="6" id="KW-1133">Transmembrane helix</keyword>
<evidence type="ECO:0000313" key="9">
    <source>
        <dbReference type="Proteomes" id="UP001444661"/>
    </source>
</evidence>
<evidence type="ECO:0000256" key="4">
    <source>
        <dbReference type="ARBA" id="ARBA00022723"/>
    </source>
</evidence>
<keyword evidence="5" id="KW-0408">Iron</keyword>
<name>A0ABR1RPP2_9PEZI</name>
<dbReference type="Pfam" id="PF20684">
    <property type="entry name" value="Fung_rhodopsin"/>
    <property type="match status" value="1"/>
</dbReference>
<dbReference type="Proteomes" id="UP001444661">
    <property type="component" value="Unassembled WGS sequence"/>
</dbReference>
<dbReference type="PANTHER" id="PTHR24305:SF210">
    <property type="entry name" value="CYTOCHROME P450 MONOOXYGENASE ASQL-RELATED"/>
    <property type="match status" value="1"/>
</dbReference>
<dbReference type="InterPro" id="IPR036396">
    <property type="entry name" value="Cyt_P450_sf"/>
</dbReference>
<dbReference type="EMBL" id="JAQQWK010000014">
    <property type="protein sequence ID" value="KAK8016929.1"/>
    <property type="molecule type" value="Genomic_DNA"/>
</dbReference>
<keyword evidence="6" id="KW-0812">Transmembrane</keyword>
<sequence length="755" mass="85417">MTFRPNPRSDTGTMLIVTLVAIPFSMIAVGLRFLATWRSGRRPAFEDWSAFLSLAAFLAHVALATASLVHGHNRSSASIALEDPALFETGRKVFFFKLSIMALYYRVFSINRVFAKWIIGLGSVHIAWALGLSVLYAVQCRPLAKFWRPLMPGYCIATGPQVVASEIISSGLDFALVVLAMAMVGQIQMKATTKWKLRFLFGLGTFVGVIGILKVIFQYSLDTYSRTQHGNNRIPTDLECWVGTAKYIYAVYFHPLAKIPGPRVAAISNVWYGYHWLTGRYPWAVQDALRNYGTHSGDIVRIAPNEVVFIAPQAYHGPTSDMYAASNKNLETFVKTEINDFGDEHGGLVFEQDPERHRRIAKRVSPAFSARSIAAKEPILHDHMDFFISQMEVLGKNPEGVDMTDWTNWLAMDMSADLTYSRKMYQMRDSKLGFSPYPTSPDVQMSNADSIIGKSSAFLNVILGFNRYTTVSQVAMRFPLMSWLKYLVLPFSTMSSVPEVKRASRAEVQKRLNAKSESDSRDYFEQLMPYDAVEPTQPRDMQNLGQLVTQLLFAQYEALSTWYYATLYFLGREMETQKALAKEVRSTFRRSSDITAASVLPLKYLEACLLESLRLYPSSNTGLPRKSPGAVVDGVFLPKGVYCQTSFFATHRSDKYFRDPLSFRPQRWLPVDHPLYDIRFSDDNLNAFFPFSLGPRGCLGKEMAWSQGRLFIAKLIWKFDITRAPGNNVDFDRDLLAYGFFVKPQLMMRLISAKA</sequence>
<keyword evidence="4" id="KW-0479">Metal-binding</keyword>
<feature type="transmembrane region" description="Helical" evidence="6">
    <location>
        <begin position="167"/>
        <end position="185"/>
    </location>
</feature>
<evidence type="ECO:0000256" key="2">
    <source>
        <dbReference type="ARBA" id="ARBA00010617"/>
    </source>
</evidence>
<feature type="transmembrane region" description="Helical" evidence="6">
    <location>
        <begin position="89"/>
        <end position="105"/>
    </location>
</feature>
<accession>A0ABR1RPP2</accession>
<dbReference type="Pfam" id="PF00067">
    <property type="entry name" value="p450"/>
    <property type="match status" value="1"/>
</dbReference>
<keyword evidence="3" id="KW-0349">Heme</keyword>
<feature type="transmembrane region" description="Helical" evidence="6">
    <location>
        <begin position="117"/>
        <end position="138"/>
    </location>
</feature>
<comment type="cofactor">
    <cofactor evidence="1">
        <name>heme</name>
        <dbReference type="ChEBI" id="CHEBI:30413"/>
    </cofactor>
</comment>
<dbReference type="InterPro" id="IPR049326">
    <property type="entry name" value="Rhodopsin_dom_fungi"/>
</dbReference>
<feature type="transmembrane region" description="Helical" evidence="6">
    <location>
        <begin position="12"/>
        <end position="35"/>
    </location>
</feature>